<organism evidence="3 4">
    <name type="scientific">Lactococcus protaetiae</name>
    <dbReference type="NCBI Taxonomy" id="2592653"/>
    <lineage>
        <taxon>Bacteria</taxon>
        <taxon>Bacillati</taxon>
        <taxon>Bacillota</taxon>
        <taxon>Bacilli</taxon>
        <taxon>Lactobacillales</taxon>
        <taxon>Streptococcaceae</taxon>
        <taxon>Lactococcus</taxon>
    </lineage>
</organism>
<proteinExistence type="inferred from homology"/>
<keyword evidence="4" id="KW-1185">Reference proteome</keyword>
<dbReference type="Proteomes" id="UP000315128">
    <property type="component" value="Chromosome"/>
</dbReference>
<evidence type="ECO:0000313" key="3">
    <source>
        <dbReference type="EMBL" id="QDK71389.1"/>
    </source>
</evidence>
<keyword evidence="2" id="KW-0812">Transmembrane</keyword>
<name>A0A514Z9X1_9LACT</name>
<gene>
    <name evidence="3" type="primary">essB</name>
    <name evidence="3" type="ORF">FLP15_09755</name>
</gene>
<reference evidence="3 4" key="1">
    <citation type="submission" date="2019-07" db="EMBL/GenBank/DDBJ databases">
        <title>Genome sequencing of KACC 19320.</title>
        <authorList>
            <person name="Heo J."/>
            <person name="Kim S.-J."/>
            <person name="Kim J.-S."/>
            <person name="Hong S.-B."/>
            <person name="Kwon S.-W."/>
        </authorList>
    </citation>
    <scope>NUCLEOTIDE SEQUENCE [LARGE SCALE GENOMIC DNA]</scope>
    <source>
        <strain evidence="3 4">KACC 19320</strain>
    </source>
</reference>
<dbReference type="KEGG" id="lack:FLP15_09755"/>
<keyword evidence="2" id="KW-1133">Transmembrane helix</keyword>
<dbReference type="Pfam" id="PF10140">
    <property type="entry name" value="YukC"/>
    <property type="match status" value="1"/>
</dbReference>
<dbReference type="Gene3D" id="1.25.40.680">
    <property type="entry name" value="Type VII secretion system EssB, C-terminal-like domain"/>
    <property type="match status" value="1"/>
</dbReference>
<sequence>MKVSNGSEHFELERNKNILQVRLTSTQFKEEALKELPDNVNVKEENESWVLSYSIPENAKSLATAIQNTKSRLEKLKLAQKLSSLADLVNQFDIPFIHPKNIMLEGETLFVVHFGLKGLIVPNEMTSIEFINSYKALIFNIFNSKSSFEAFVASTRSVNDKFTQTINDFNTISEITSFINQEVEKETVKVNQKLTFVSKGRYRFFKYFGIFAIILALVLGWFTYSYYSNNQKQNAVITAQTDFLTNNYAQTQTDLQSYSPSQLPKSARYILAVSSVNLSDLSMSQKQSILNNVSTKSDNNTLNYWVYTGRGDFNQALNLAQNLGDKQLTLLAYTNLYEATKLNTTMNGAKKQQLLDKYNKQIQELTKDLGK</sequence>
<dbReference type="OrthoDB" id="4975281at2"/>
<dbReference type="RefSeq" id="WP_142766958.1">
    <property type="nucleotide sequence ID" value="NZ_CP041356.1"/>
</dbReference>
<protein>
    <submittedName>
        <fullName evidence="3">Type VII secretion protein EssB</fullName>
    </submittedName>
</protein>
<comment type="similarity">
    <text evidence="1">Belongs to the EssB family.</text>
</comment>
<keyword evidence="2" id="KW-0472">Membrane</keyword>
<evidence type="ECO:0000313" key="4">
    <source>
        <dbReference type="Proteomes" id="UP000315128"/>
    </source>
</evidence>
<feature type="transmembrane region" description="Helical" evidence="2">
    <location>
        <begin position="204"/>
        <end position="224"/>
    </location>
</feature>
<dbReference type="InterPro" id="IPR018778">
    <property type="entry name" value="T7SS_EssB"/>
</dbReference>
<dbReference type="EMBL" id="CP041356">
    <property type="protein sequence ID" value="QDK71389.1"/>
    <property type="molecule type" value="Genomic_DNA"/>
</dbReference>
<evidence type="ECO:0000256" key="1">
    <source>
        <dbReference type="ARBA" id="ARBA00010163"/>
    </source>
</evidence>
<dbReference type="InterPro" id="IPR042565">
    <property type="entry name" value="T7SS_EssB_C"/>
</dbReference>
<evidence type="ECO:0000256" key="2">
    <source>
        <dbReference type="SAM" id="Phobius"/>
    </source>
</evidence>
<accession>A0A514Z9X1</accession>
<dbReference type="AlphaFoldDB" id="A0A514Z9X1"/>
<dbReference type="Gene3D" id="1.10.510.10">
    <property type="entry name" value="Transferase(Phosphotransferase) domain 1"/>
    <property type="match status" value="1"/>
</dbReference>
<dbReference type="NCBIfam" id="TIGR03926">
    <property type="entry name" value="T7_EssB"/>
    <property type="match status" value="1"/>
</dbReference>